<organism evidence="1 2">
    <name type="scientific">Mesorhabditis belari</name>
    <dbReference type="NCBI Taxonomy" id="2138241"/>
    <lineage>
        <taxon>Eukaryota</taxon>
        <taxon>Metazoa</taxon>
        <taxon>Ecdysozoa</taxon>
        <taxon>Nematoda</taxon>
        <taxon>Chromadorea</taxon>
        <taxon>Rhabditida</taxon>
        <taxon>Rhabditina</taxon>
        <taxon>Rhabditomorpha</taxon>
        <taxon>Rhabditoidea</taxon>
        <taxon>Rhabditidae</taxon>
        <taxon>Mesorhabditinae</taxon>
        <taxon>Mesorhabditis</taxon>
    </lineage>
</organism>
<dbReference type="WBParaSite" id="MBELARI_LOCUS20930">
    <property type="protein sequence ID" value="MBELARI_LOCUS20930"/>
    <property type="gene ID" value="MBELARI_LOCUS20930"/>
</dbReference>
<evidence type="ECO:0000313" key="1">
    <source>
        <dbReference type="Proteomes" id="UP000887575"/>
    </source>
</evidence>
<proteinExistence type="predicted"/>
<name>A0AAF3F3J2_9BILA</name>
<dbReference type="AlphaFoldDB" id="A0AAF3F3J2"/>
<accession>A0AAF3F3J2</accession>
<dbReference type="Proteomes" id="UP000887575">
    <property type="component" value="Unassembled WGS sequence"/>
</dbReference>
<sequence length="80" mass="9297">MKNGRTFDQKRSDTIGLHMGIQDTGEFGYLQRLDSMKMDEKKRFGSEIFEMSEPFQRRLNGQGRAERLKTGEIVENAPKQ</sequence>
<evidence type="ECO:0000313" key="2">
    <source>
        <dbReference type="WBParaSite" id="MBELARI_LOCUS20930"/>
    </source>
</evidence>
<protein>
    <submittedName>
        <fullName evidence="2">Uncharacterized protein</fullName>
    </submittedName>
</protein>
<reference evidence="2" key="1">
    <citation type="submission" date="2024-02" db="UniProtKB">
        <authorList>
            <consortium name="WormBaseParasite"/>
        </authorList>
    </citation>
    <scope>IDENTIFICATION</scope>
</reference>
<keyword evidence="1" id="KW-1185">Reference proteome</keyword>